<proteinExistence type="predicted"/>
<dbReference type="OrthoDB" id="10266980at2759"/>
<evidence type="ECO:0000313" key="2">
    <source>
        <dbReference type="Proteomes" id="UP000030653"/>
    </source>
</evidence>
<dbReference type="SUPFAM" id="SSF51556">
    <property type="entry name" value="Metallo-dependent hydrolases"/>
    <property type="match status" value="1"/>
</dbReference>
<sequence>MWLRRNAFRNLASVVRLGRASNKVAVIDAGGSLVLPGLVQAHMHLSHTYLDSGQVKSPDGTELFSNATLAFVGTLGDTRSFRDVDTLKNVPYRLSKVDASLARIKALVERGRLIIETALSRGVTSMRTQVEVDTNVGHLPFHAGCVLQREFEDRCDIRISLFATQAIYCQPNRSFDQWHTDRMKWLLQRAAGKEGVRAVGSAPFMEDNMGTALLNIQYILDLAETHGVDAEFHLDVDISQDMRTLFEVIQQIQQRPVFNSDFYSPEPSHVRFPLRVTLGHRGRLSSMSSLDKSNLAELVAGWEIYFVGVSYEAEGLFRRSSTSAHAGFKREDGWFNSVSLSRSQSGSLVKDLDAHTSLAIENTGTFTSPWDADPLTLLAMDGANPGDVSETQAQSLLRMVTLNAAAAAGMGRRAHPQSLHIRTGDVANLVILDGCYDCRTAVFNPPLNRITIKRGQMVSGAQVKGWKLN</sequence>
<dbReference type="GeneID" id="63688326"/>
<dbReference type="Proteomes" id="UP000030653">
    <property type="component" value="Unassembled WGS sequence"/>
</dbReference>
<dbReference type="RefSeq" id="XP_040626855.1">
    <property type="nucleotide sequence ID" value="XM_040773264.1"/>
</dbReference>
<accession>M5G876</accession>
<name>M5G876_DACPD</name>
<dbReference type="InterPro" id="IPR011059">
    <property type="entry name" value="Metal-dep_hydrolase_composite"/>
</dbReference>
<protein>
    <recommendedName>
        <fullName evidence="3">Metallo-dependent hydrolase</fullName>
    </recommendedName>
</protein>
<dbReference type="Gene3D" id="3.20.20.140">
    <property type="entry name" value="Metal-dependent hydrolases"/>
    <property type="match status" value="1"/>
</dbReference>
<dbReference type="STRING" id="1858805.M5G876"/>
<dbReference type="HOGENOM" id="CLU_031758_1_0_1"/>
<keyword evidence="2" id="KW-1185">Reference proteome</keyword>
<evidence type="ECO:0008006" key="3">
    <source>
        <dbReference type="Google" id="ProtNLM"/>
    </source>
</evidence>
<dbReference type="GO" id="GO:0016814">
    <property type="term" value="F:hydrolase activity, acting on carbon-nitrogen (but not peptide) bonds, in cyclic amidines"/>
    <property type="evidence" value="ECO:0007669"/>
    <property type="project" value="TreeGrafter"/>
</dbReference>
<dbReference type="PANTHER" id="PTHR32027:SF0">
    <property type="entry name" value="CYTOSINE DEAMINASE"/>
    <property type="match status" value="1"/>
</dbReference>
<reference evidence="1 2" key="1">
    <citation type="journal article" date="2012" name="Science">
        <title>The Paleozoic origin of enzymatic lignin decomposition reconstructed from 31 fungal genomes.</title>
        <authorList>
            <person name="Floudas D."/>
            <person name="Binder M."/>
            <person name="Riley R."/>
            <person name="Barry K."/>
            <person name="Blanchette R.A."/>
            <person name="Henrissat B."/>
            <person name="Martinez A.T."/>
            <person name="Otillar R."/>
            <person name="Spatafora J.W."/>
            <person name="Yadav J.S."/>
            <person name="Aerts A."/>
            <person name="Benoit I."/>
            <person name="Boyd A."/>
            <person name="Carlson A."/>
            <person name="Copeland A."/>
            <person name="Coutinho P.M."/>
            <person name="de Vries R.P."/>
            <person name="Ferreira P."/>
            <person name="Findley K."/>
            <person name="Foster B."/>
            <person name="Gaskell J."/>
            <person name="Glotzer D."/>
            <person name="Gorecki P."/>
            <person name="Heitman J."/>
            <person name="Hesse C."/>
            <person name="Hori C."/>
            <person name="Igarashi K."/>
            <person name="Jurgens J.A."/>
            <person name="Kallen N."/>
            <person name="Kersten P."/>
            <person name="Kohler A."/>
            <person name="Kuees U."/>
            <person name="Kumar T.K.A."/>
            <person name="Kuo A."/>
            <person name="LaButti K."/>
            <person name="Larrondo L.F."/>
            <person name="Lindquist E."/>
            <person name="Ling A."/>
            <person name="Lombard V."/>
            <person name="Lucas S."/>
            <person name="Lundell T."/>
            <person name="Martin R."/>
            <person name="McLaughlin D.J."/>
            <person name="Morgenstern I."/>
            <person name="Morin E."/>
            <person name="Murat C."/>
            <person name="Nagy L.G."/>
            <person name="Nolan M."/>
            <person name="Ohm R.A."/>
            <person name="Patyshakuliyeva A."/>
            <person name="Rokas A."/>
            <person name="Ruiz-Duenas F.J."/>
            <person name="Sabat G."/>
            <person name="Salamov A."/>
            <person name="Samejima M."/>
            <person name="Schmutz J."/>
            <person name="Slot J.C."/>
            <person name="St John F."/>
            <person name="Stenlid J."/>
            <person name="Sun H."/>
            <person name="Sun S."/>
            <person name="Syed K."/>
            <person name="Tsang A."/>
            <person name="Wiebenga A."/>
            <person name="Young D."/>
            <person name="Pisabarro A."/>
            <person name="Eastwood D.C."/>
            <person name="Martin F."/>
            <person name="Cullen D."/>
            <person name="Grigoriev I.V."/>
            <person name="Hibbett D.S."/>
        </authorList>
    </citation>
    <scope>NUCLEOTIDE SEQUENCE [LARGE SCALE GENOMIC DNA]</scope>
    <source>
        <strain evidence="1 2">DJM-731 SS1</strain>
    </source>
</reference>
<evidence type="ECO:0000313" key="1">
    <source>
        <dbReference type="EMBL" id="EJT99957.1"/>
    </source>
</evidence>
<gene>
    <name evidence="1" type="ORF">DACRYDRAFT_23492</name>
</gene>
<organism evidence="1 2">
    <name type="scientific">Dacryopinax primogenitus (strain DJM 731)</name>
    <name type="common">Brown rot fungus</name>
    <dbReference type="NCBI Taxonomy" id="1858805"/>
    <lineage>
        <taxon>Eukaryota</taxon>
        <taxon>Fungi</taxon>
        <taxon>Dikarya</taxon>
        <taxon>Basidiomycota</taxon>
        <taxon>Agaricomycotina</taxon>
        <taxon>Dacrymycetes</taxon>
        <taxon>Dacrymycetales</taxon>
        <taxon>Dacrymycetaceae</taxon>
        <taxon>Dacryopinax</taxon>
    </lineage>
</organism>
<dbReference type="AlphaFoldDB" id="M5G876"/>
<dbReference type="PANTHER" id="PTHR32027">
    <property type="entry name" value="CYTOSINE DEAMINASE"/>
    <property type="match status" value="1"/>
</dbReference>
<dbReference type="InterPro" id="IPR032466">
    <property type="entry name" value="Metal_Hydrolase"/>
</dbReference>
<dbReference type="SUPFAM" id="SSF51338">
    <property type="entry name" value="Composite domain of metallo-dependent hydrolases"/>
    <property type="match status" value="1"/>
</dbReference>
<dbReference type="InterPro" id="IPR052349">
    <property type="entry name" value="Metallo-hydrolase_Enzymes"/>
</dbReference>
<dbReference type="EMBL" id="JH795868">
    <property type="protein sequence ID" value="EJT99957.1"/>
    <property type="molecule type" value="Genomic_DNA"/>
</dbReference>